<protein>
    <submittedName>
        <fullName evidence="1">Uncharacterized protein</fullName>
    </submittedName>
</protein>
<gene>
    <name evidence="1" type="ORF">CMV_027050</name>
</gene>
<proteinExistence type="predicted"/>
<dbReference type="EMBL" id="JRKL02008715">
    <property type="protein sequence ID" value="KAF3946711.1"/>
    <property type="molecule type" value="Genomic_DNA"/>
</dbReference>
<feature type="non-terminal residue" evidence="1">
    <location>
        <position position="65"/>
    </location>
</feature>
<dbReference type="Proteomes" id="UP000737018">
    <property type="component" value="Unassembled WGS sequence"/>
</dbReference>
<dbReference type="OrthoDB" id="1740412at2759"/>
<keyword evidence="2" id="KW-1185">Reference proteome</keyword>
<evidence type="ECO:0000313" key="2">
    <source>
        <dbReference type="Proteomes" id="UP000737018"/>
    </source>
</evidence>
<dbReference type="AlphaFoldDB" id="A0A8J4QIT0"/>
<organism evidence="1 2">
    <name type="scientific">Castanea mollissima</name>
    <name type="common">Chinese chestnut</name>
    <dbReference type="NCBI Taxonomy" id="60419"/>
    <lineage>
        <taxon>Eukaryota</taxon>
        <taxon>Viridiplantae</taxon>
        <taxon>Streptophyta</taxon>
        <taxon>Embryophyta</taxon>
        <taxon>Tracheophyta</taxon>
        <taxon>Spermatophyta</taxon>
        <taxon>Magnoliopsida</taxon>
        <taxon>eudicotyledons</taxon>
        <taxon>Gunneridae</taxon>
        <taxon>Pentapetalae</taxon>
        <taxon>rosids</taxon>
        <taxon>fabids</taxon>
        <taxon>Fagales</taxon>
        <taxon>Fagaceae</taxon>
        <taxon>Castanea</taxon>
    </lineage>
</organism>
<comment type="caution">
    <text evidence="1">The sequence shown here is derived from an EMBL/GenBank/DDBJ whole genome shotgun (WGS) entry which is preliminary data.</text>
</comment>
<accession>A0A8J4QIT0</accession>
<evidence type="ECO:0000313" key="1">
    <source>
        <dbReference type="EMBL" id="KAF3946711.1"/>
    </source>
</evidence>
<name>A0A8J4QIT0_9ROSI</name>
<reference evidence="1" key="1">
    <citation type="submission" date="2020-03" db="EMBL/GenBank/DDBJ databases">
        <title>Castanea mollissima Vanexum genome sequencing.</title>
        <authorList>
            <person name="Staton M."/>
        </authorList>
    </citation>
    <scope>NUCLEOTIDE SEQUENCE</scope>
    <source>
        <tissue evidence="1">Leaf</tissue>
    </source>
</reference>
<sequence length="65" mass="7401">MGVEGGYFGRFDTGNAYTLAYGNSVTPVSFSGNWIWKVDTLPKIQMFICKCFLNCIPVKEMLQRR</sequence>